<evidence type="ECO:0000313" key="5">
    <source>
        <dbReference type="EMBL" id="STZ27156.1"/>
    </source>
</evidence>
<evidence type="ECO:0000256" key="2">
    <source>
        <dbReference type="ARBA" id="ARBA00023125"/>
    </source>
</evidence>
<evidence type="ECO:0000313" key="6">
    <source>
        <dbReference type="Proteomes" id="UP000255024"/>
    </source>
</evidence>
<dbReference type="Pfam" id="PF01638">
    <property type="entry name" value="HxlR"/>
    <property type="match status" value="1"/>
</dbReference>
<evidence type="ECO:0000259" key="4">
    <source>
        <dbReference type="PROSITE" id="PS51118"/>
    </source>
</evidence>
<dbReference type="PROSITE" id="PS51118">
    <property type="entry name" value="HTH_HXLR"/>
    <property type="match status" value="1"/>
</dbReference>
<feature type="domain" description="HTH hxlR-type" evidence="4">
    <location>
        <begin position="6"/>
        <end position="110"/>
    </location>
</feature>
<dbReference type="InterPro" id="IPR036388">
    <property type="entry name" value="WH-like_DNA-bd_sf"/>
</dbReference>
<dbReference type="RefSeq" id="WP_115090147.1">
    <property type="nucleotide sequence ID" value="NZ_CP068107.1"/>
</dbReference>
<dbReference type="PANTHER" id="PTHR33204">
    <property type="entry name" value="TRANSCRIPTIONAL REGULATOR, MARR FAMILY"/>
    <property type="match status" value="1"/>
</dbReference>
<dbReference type="InterPro" id="IPR002577">
    <property type="entry name" value="HTH_HxlR"/>
</dbReference>
<gene>
    <name evidence="5" type="primary">yybR_2</name>
    <name evidence="5" type="ORF">NCTC11179_00689</name>
</gene>
<organism evidence="5 6">
    <name type="scientific">Myroides odoratus</name>
    <name type="common">Flavobacterium odoratum</name>
    <dbReference type="NCBI Taxonomy" id="256"/>
    <lineage>
        <taxon>Bacteria</taxon>
        <taxon>Pseudomonadati</taxon>
        <taxon>Bacteroidota</taxon>
        <taxon>Flavobacteriia</taxon>
        <taxon>Flavobacteriales</taxon>
        <taxon>Flavobacteriaceae</taxon>
        <taxon>Myroides</taxon>
    </lineage>
</organism>
<evidence type="ECO:0000256" key="3">
    <source>
        <dbReference type="ARBA" id="ARBA00023163"/>
    </source>
</evidence>
<dbReference type="AlphaFoldDB" id="A0A378RJC2"/>
<dbReference type="Proteomes" id="UP000255024">
    <property type="component" value="Unassembled WGS sequence"/>
</dbReference>
<protein>
    <submittedName>
        <fullName evidence="5">Uncharacterized HTH-type transcriptional regulator yybR</fullName>
    </submittedName>
</protein>
<dbReference type="InterPro" id="IPR036390">
    <property type="entry name" value="WH_DNA-bd_sf"/>
</dbReference>
<sequence>MYRNKIPQHLDYGVTVTLKVMGGKWKPCIIDCVATGIQRPTDIQKAIKHTSLRVINKQLSELVDYEVLTKEVYEGYPLKVAYHLTAFGATLLPIIAAMEHWGDQYAEKVAQLAVNRNESIQMD</sequence>
<dbReference type="GO" id="GO:0003677">
    <property type="term" value="F:DNA binding"/>
    <property type="evidence" value="ECO:0007669"/>
    <property type="project" value="UniProtKB-KW"/>
</dbReference>
<proteinExistence type="predicted"/>
<keyword evidence="2" id="KW-0238">DNA-binding</keyword>
<keyword evidence="6" id="KW-1185">Reference proteome</keyword>
<reference evidence="5 6" key="1">
    <citation type="submission" date="2018-06" db="EMBL/GenBank/DDBJ databases">
        <authorList>
            <consortium name="Pathogen Informatics"/>
            <person name="Doyle S."/>
        </authorList>
    </citation>
    <scope>NUCLEOTIDE SEQUENCE [LARGE SCALE GENOMIC DNA]</scope>
    <source>
        <strain evidence="5 6">NCTC11179</strain>
    </source>
</reference>
<dbReference type="EMBL" id="UGQL01000001">
    <property type="protein sequence ID" value="STZ27156.1"/>
    <property type="molecule type" value="Genomic_DNA"/>
</dbReference>
<dbReference type="Gene3D" id="1.10.10.10">
    <property type="entry name" value="Winged helix-like DNA-binding domain superfamily/Winged helix DNA-binding domain"/>
    <property type="match status" value="1"/>
</dbReference>
<keyword evidence="1" id="KW-0805">Transcription regulation</keyword>
<accession>A0A378RJC2</accession>
<evidence type="ECO:0000256" key="1">
    <source>
        <dbReference type="ARBA" id="ARBA00023015"/>
    </source>
</evidence>
<name>A0A378RJC2_MYROD</name>
<dbReference type="SUPFAM" id="SSF46785">
    <property type="entry name" value="Winged helix' DNA-binding domain"/>
    <property type="match status" value="1"/>
</dbReference>
<keyword evidence="3" id="KW-0804">Transcription</keyword>